<protein>
    <recommendedName>
        <fullName evidence="5">DUF998 domain-containing protein</fullName>
    </recommendedName>
</protein>
<feature type="transmembrane region" description="Helical" evidence="2">
    <location>
        <begin position="166"/>
        <end position="184"/>
    </location>
</feature>
<feature type="transmembrane region" description="Helical" evidence="2">
    <location>
        <begin position="77"/>
        <end position="99"/>
    </location>
</feature>
<dbReference type="Proteomes" id="UP000032336">
    <property type="component" value="Unassembled WGS sequence"/>
</dbReference>
<keyword evidence="2" id="KW-0812">Transmembrane</keyword>
<evidence type="ECO:0008006" key="5">
    <source>
        <dbReference type="Google" id="ProtNLM"/>
    </source>
</evidence>
<sequence>MREHAIKALMVAYGALFGALLIDGIVWPTNNVNIYGISYYLVHIRTFFPLALGFLICIGLVIHVGRQLPSDEQPFRTLRTSFIAIGVLMAGIMLTPYTWNTFFNWAHMTLGAALFVIQLAVSIWITSRWVRVGINWSMIIVQLVGGILAMFSLPDNGINLLMPGEIIFQFGFAILLLSSLSRLLTNLPIGQRAADISSETTQELPSPNRSQLHERQPSS</sequence>
<feature type="transmembrane region" description="Helical" evidence="2">
    <location>
        <begin position="132"/>
        <end position="154"/>
    </location>
</feature>
<feature type="region of interest" description="Disordered" evidence="1">
    <location>
        <begin position="197"/>
        <end position="219"/>
    </location>
</feature>
<dbReference type="EMBL" id="JXUW01000007">
    <property type="protein sequence ID" value="KJE77193.1"/>
    <property type="molecule type" value="Genomic_DNA"/>
</dbReference>
<name>A0A0D8FV74_9ACTN</name>
<keyword evidence="2" id="KW-1133">Transmembrane helix</keyword>
<comment type="caution">
    <text evidence="3">The sequence shown here is derived from an EMBL/GenBank/DDBJ whole genome shotgun (WGS) entry which is preliminary data.</text>
</comment>
<feature type="transmembrane region" description="Helical" evidence="2">
    <location>
        <begin position="7"/>
        <end position="27"/>
    </location>
</feature>
<dbReference type="AlphaFoldDB" id="A0A0D8FV74"/>
<gene>
    <name evidence="3" type="ORF">FEAC_11260</name>
</gene>
<evidence type="ECO:0000256" key="1">
    <source>
        <dbReference type="SAM" id="MobiDB-lite"/>
    </source>
</evidence>
<keyword evidence="2" id="KW-0472">Membrane</keyword>
<keyword evidence="4" id="KW-1185">Reference proteome</keyword>
<dbReference type="STRING" id="1121877.FEAC_11260"/>
<organism evidence="3 4">
    <name type="scientific">Ferrimicrobium acidiphilum DSM 19497</name>
    <dbReference type="NCBI Taxonomy" id="1121877"/>
    <lineage>
        <taxon>Bacteria</taxon>
        <taxon>Bacillati</taxon>
        <taxon>Actinomycetota</taxon>
        <taxon>Acidimicrobiia</taxon>
        <taxon>Acidimicrobiales</taxon>
        <taxon>Acidimicrobiaceae</taxon>
        <taxon>Ferrimicrobium</taxon>
    </lineage>
</organism>
<accession>A0A0D8FV74</accession>
<evidence type="ECO:0000313" key="4">
    <source>
        <dbReference type="Proteomes" id="UP000032336"/>
    </source>
</evidence>
<evidence type="ECO:0000256" key="2">
    <source>
        <dbReference type="SAM" id="Phobius"/>
    </source>
</evidence>
<evidence type="ECO:0000313" key="3">
    <source>
        <dbReference type="EMBL" id="KJE77193.1"/>
    </source>
</evidence>
<feature type="transmembrane region" description="Helical" evidence="2">
    <location>
        <begin position="47"/>
        <end position="65"/>
    </location>
</feature>
<proteinExistence type="predicted"/>
<dbReference type="GeneID" id="78372360"/>
<feature type="compositionally biased region" description="Polar residues" evidence="1">
    <location>
        <begin position="197"/>
        <end position="210"/>
    </location>
</feature>
<dbReference type="RefSeq" id="WP_035388854.1">
    <property type="nucleotide sequence ID" value="NZ_JQKF01000007.1"/>
</dbReference>
<feature type="transmembrane region" description="Helical" evidence="2">
    <location>
        <begin position="105"/>
        <end position="125"/>
    </location>
</feature>
<dbReference type="eggNOG" id="ENOG502ZF8S">
    <property type="taxonomic scope" value="Bacteria"/>
</dbReference>
<reference evidence="3 4" key="1">
    <citation type="submission" date="2015-01" db="EMBL/GenBank/DDBJ databases">
        <title>Draft genome of the acidophilic iron oxidizer Ferrimicrobium acidiphilum strain T23.</title>
        <authorList>
            <person name="Poehlein A."/>
            <person name="Eisen S."/>
            <person name="Schloemann M."/>
            <person name="Johnson B.D."/>
            <person name="Daniel R."/>
            <person name="Muehling M."/>
        </authorList>
    </citation>
    <scope>NUCLEOTIDE SEQUENCE [LARGE SCALE GENOMIC DNA]</scope>
    <source>
        <strain evidence="3 4">T23</strain>
    </source>
</reference>
<dbReference type="OrthoDB" id="5245057at2"/>